<keyword evidence="1" id="KW-0472">Membrane</keyword>
<dbReference type="AlphaFoldDB" id="A0A315ZFG4"/>
<reference evidence="3 4" key="1">
    <citation type="submission" date="2018-03" db="EMBL/GenBank/DDBJ databases">
        <title>Genomic Encyclopedia of Archaeal and Bacterial Type Strains, Phase II (KMG-II): from individual species to whole genera.</title>
        <authorList>
            <person name="Goeker M."/>
        </authorList>
    </citation>
    <scope>NUCLEOTIDE SEQUENCE [LARGE SCALE GENOMIC DNA]</scope>
    <source>
        <strain evidence="3 4">DSM 28229</strain>
    </source>
</reference>
<sequence>MRDLFFSIKDYIQCNFSSRTYIPILIWIAVLVSFNYYLDFEDSYIDVLPLFSRIGAFTLFQGLAFIVPVLIISVTSDRKSFLSSREFWFKFIVAFIILGVYRGFSFRTDFCSWLDSNDCFFLYKVLRRVVKVCLVIVCILPFYYFFDREKSQGFYGISLQKKSIEPYLYMLLGMAVILFGASFIDSVSEYYPMYKRSGGHLFATRNNIAEHWVILMFEIPYGFGFIAVELFFRGFLIFSFSRLLGEHVVLPMATVYAVLHFGKPLPETLSSVLGGYILGIVALRTKNINGGIVVHAGVALMMELFAFMQIYFQ</sequence>
<gene>
    <name evidence="3" type="ORF">BC781_101412</name>
</gene>
<feature type="transmembrane region" description="Helical" evidence="1">
    <location>
        <begin position="212"/>
        <end position="232"/>
    </location>
</feature>
<keyword evidence="3" id="KW-0378">Hydrolase</keyword>
<keyword evidence="1" id="KW-0812">Transmembrane</keyword>
<feature type="transmembrane region" description="Helical" evidence="1">
    <location>
        <begin position="292"/>
        <end position="312"/>
    </location>
</feature>
<organism evidence="3 4">
    <name type="scientific">Sediminitomix flava</name>
    <dbReference type="NCBI Taxonomy" id="379075"/>
    <lineage>
        <taxon>Bacteria</taxon>
        <taxon>Pseudomonadati</taxon>
        <taxon>Bacteroidota</taxon>
        <taxon>Cytophagia</taxon>
        <taxon>Cytophagales</taxon>
        <taxon>Flammeovirgaceae</taxon>
        <taxon>Sediminitomix</taxon>
    </lineage>
</organism>
<name>A0A315ZFG4_SEDFL</name>
<feature type="transmembrane region" description="Helical" evidence="1">
    <location>
        <begin position="167"/>
        <end position="184"/>
    </location>
</feature>
<protein>
    <submittedName>
        <fullName evidence="3">CAAX prenyl protease-like protein</fullName>
    </submittedName>
</protein>
<dbReference type="Pfam" id="PF02517">
    <property type="entry name" value="Rce1-like"/>
    <property type="match status" value="1"/>
</dbReference>
<comment type="caution">
    <text evidence="3">The sequence shown here is derived from an EMBL/GenBank/DDBJ whole genome shotgun (WGS) entry which is preliminary data.</text>
</comment>
<keyword evidence="3" id="KW-0645">Protease</keyword>
<dbReference type="EMBL" id="QGDO01000001">
    <property type="protein sequence ID" value="PWJ44062.1"/>
    <property type="molecule type" value="Genomic_DNA"/>
</dbReference>
<feature type="domain" description="CAAX prenyl protease 2/Lysostaphin resistance protein A-like" evidence="2">
    <location>
        <begin position="213"/>
        <end position="300"/>
    </location>
</feature>
<feature type="transmembrane region" description="Helical" evidence="1">
    <location>
        <begin position="50"/>
        <end position="75"/>
    </location>
</feature>
<dbReference type="GO" id="GO:0080120">
    <property type="term" value="P:CAAX-box protein maturation"/>
    <property type="evidence" value="ECO:0007669"/>
    <property type="project" value="UniProtKB-ARBA"/>
</dbReference>
<dbReference type="OrthoDB" id="5525190at2"/>
<dbReference type="GO" id="GO:0004175">
    <property type="term" value="F:endopeptidase activity"/>
    <property type="evidence" value="ECO:0007669"/>
    <property type="project" value="UniProtKB-ARBA"/>
</dbReference>
<evidence type="ECO:0000313" key="4">
    <source>
        <dbReference type="Proteomes" id="UP000245535"/>
    </source>
</evidence>
<feature type="transmembrane region" description="Helical" evidence="1">
    <location>
        <begin position="268"/>
        <end position="285"/>
    </location>
</feature>
<feature type="transmembrane region" description="Helical" evidence="1">
    <location>
        <begin position="244"/>
        <end position="262"/>
    </location>
</feature>
<evidence type="ECO:0000313" key="3">
    <source>
        <dbReference type="EMBL" id="PWJ44062.1"/>
    </source>
</evidence>
<feature type="transmembrane region" description="Helical" evidence="1">
    <location>
        <begin position="125"/>
        <end position="146"/>
    </location>
</feature>
<dbReference type="RefSeq" id="WP_109615584.1">
    <property type="nucleotide sequence ID" value="NZ_QGDO01000001.1"/>
</dbReference>
<keyword evidence="1" id="KW-1133">Transmembrane helix</keyword>
<accession>A0A315ZFG4</accession>
<dbReference type="GO" id="GO:0006508">
    <property type="term" value="P:proteolysis"/>
    <property type="evidence" value="ECO:0007669"/>
    <property type="project" value="UniProtKB-KW"/>
</dbReference>
<evidence type="ECO:0000256" key="1">
    <source>
        <dbReference type="SAM" id="Phobius"/>
    </source>
</evidence>
<dbReference type="Proteomes" id="UP000245535">
    <property type="component" value="Unassembled WGS sequence"/>
</dbReference>
<feature type="transmembrane region" description="Helical" evidence="1">
    <location>
        <begin position="87"/>
        <end position="105"/>
    </location>
</feature>
<evidence type="ECO:0000259" key="2">
    <source>
        <dbReference type="Pfam" id="PF02517"/>
    </source>
</evidence>
<proteinExistence type="predicted"/>
<dbReference type="InterPro" id="IPR003675">
    <property type="entry name" value="Rce1/LyrA-like_dom"/>
</dbReference>
<feature type="transmembrane region" description="Helical" evidence="1">
    <location>
        <begin position="21"/>
        <end position="38"/>
    </location>
</feature>
<keyword evidence="4" id="KW-1185">Reference proteome</keyword>